<protein>
    <submittedName>
        <fullName evidence="2">IS3 family transposase</fullName>
    </submittedName>
</protein>
<gene>
    <name evidence="2" type="ORF">FRX97_12125</name>
</gene>
<dbReference type="PROSITE" id="PS50994">
    <property type="entry name" value="INTEGRASE"/>
    <property type="match status" value="1"/>
</dbReference>
<comment type="caution">
    <text evidence="2">The sequence shown here is derived from an EMBL/GenBank/DDBJ whole genome shotgun (WGS) entry which is preliminary data.</text>
</comment>
<dbReference type="Pfam" id="PF13276">
    <property type="entry name" value="HTH_21"/>
    <property type="match status" value="1"/>
</dbReference>
<dbReference type="RefSeq" id="WP_147015487.1">
    <property type="nucleotide sequence ID" value="NZ_VORB01000023.1"/>
</dbReference>
<evidence type="ECO:0000259" key="1">
    <source>
        <dbReference type="PROSITE" id="PS50994"/>
    </source>
</evidence>
<evidence type="ECO:0000313" key="3">
    <source>
        <dbReference type="Proteomes" id="UP000321168"/>
    </source>
</evidence>
<dbReference type="Proteomes" id="UP000321168">
    <property type="component" value="Unassembled WGS sequence"/>
</dbReference>
<dbReference type="NCBIfam" id="NF033516">
    <property type="entry name" value="transpos_IS3"/>
    <property type="match status" value="1"/>
</dbReference>
<dbReference type="Pfam" id="PF00665">
    <property type="entry name" value="rve"/>
    <property type="match status" value="1"/>
</dbReference>
<dbReference type="AlphaFoldDB" id="A0A5C6UNN9"/>
<dbReference type="OrthoDB" id="9815231at2"/>
<dbReference type="PANTHER" id="PTHR46889">
    <property type="entry name" value="TRANSPOSASE INSF FOR INSERTION SEQUENCE IS3B-RELATED"/>
    <property type="match status" value="1"/>
</dbReference>
<dbReference type="Gene3D" id="3.30.420.10">
    <property type="entry name" value="Ribonuclease H-like superfamily/Ribonuclease H"/>
    <property type="match status" value="1"/>
</dbReference>
<accession>A0A5C6UNN9</accession>
<reference evidence="2 3" key="1">
    <citation type="submission" date="2019-08" db="EMBL/GenBank/DDBJ databases">
        <title>Genome of Luteibaculum oceani JCM 18817.</title>
        <authorList>
            <person name="Bowman J.P."/>
        </authorList>
    </citation>
    <scope>NUCLEOTIDE SEQUENCE [LARGE SCALE GENOMIC DNA]</scope>
    <source>
        <strain evidence="2 3">JCM 18817</strain>
    </source>
</reference>
<evidence type="ECO:0000313" key="2">
    <source>
        <dbReference type="EMBL" id="TXC74932.1"/>
    </source>
</evidence>
<dbReference type="InterPro" id="IPR036397">
    <property type="entry name" value="RNaseH_sf"/>
</dbReference>
<dbReference type="InterPro" id="IPR001584">
    <property type="entry name" value="Integrase_cat-core"/>
</dbReference>
<dbReference type="GO" id="GO:0015074">
    <property type="term" value="P:DNA integration"/>
    <property type="evidence" value="ECO:0007669"/>
    <property type="project" value="InterPro"/>
</dbReference>
<keyword evidence="3" id="KW-1185">Reference proteome</keyword>
<dbReference type="PANTHER" id="PTHR46889:SF5">
    <property type="entry name" value="INTEGRASE PROTEIN"/>
    <property type="match status" value="1"/>
</dbReference>
<sequence length="268" mass="31261">MLVNHNHELSLRKQCKLLEINRSSLYIKPKGESQENLKLMRTMDKLFLQDPTLGVLGMQHELDDLNLHYNEKRIRRLLRLMAIEPIYPKKNLSRLGKAKYIHPYLLRNLKIERANQVWAIDISYIPMKSGFMYLTAIIDVYSRFIVGWNISNTLDKEIQTTVLLEAIQQYGKPEIINSDQGAQYTSEHWVSTVKSLGIMVSMDGKGRATDNAFIERWFRTVKQKYVYLNPAGNGIDLYLGIKAFILKYNKRKHQGINRRKPVDLYMAA</sequence>
<proteinExistence type="predicted"/>
<dbReference type="InterPro" id="IPR048020">
    <property type="entry name" value="Transpos_IS3"/>
</dbReference>
<name>A0A5C6UNN9_9FLAO</name>
<dbReference type="EMBL" id="VORB01000023">
    <property type="protein sequence ID" value="TXC74932.1"/>
    <property type="molecule type" value="Genomic_DNA"/>
</dbReference>
<dbReference type="GO" id="GO:0003676">
    <property type="term" value="F:nucleic acid binding"/>
    <property type="evidence" value="ECO:0007669"/>
    <property type="project" value="InterPro"/>
</dbReference>
<feature type="domain" description="Integrase catalytic" evidence="1">
    <location>
        <begin position="110"/>
        <end position="268"/>
    </location>
</feature>
<dbReference type="InterPro" id="IPR012337">
    <property type="entry name" value="RNaseH-like_sf"/>
</dbReference>
<dbReference type="SUPFAM" id="SSF53098">
    <property type="entry name" value="Ribonuclease H-like"/>
    <property type="match status" value="1"/>
</dbReference>
<dbReference type="InterPro" id="IPR050900">
    <property type="entry name" value="Transposase_IS3/IS150/IS904"/>
</dbReference>
<organism evidence="2 3">
    <name type="scientific">Luteibaculum oceani</name>
    <dbReference type="NCBI Taxonomy" id="1294296"/>
    <lineage>
        <taxon>Bacteria</taxon>
        <taxon>Pseudomonadati</taxon>
        <taxon>Bacteroidota</taxon>
        <taxon>Flavobacteriia</taxon>
        <taxon>Flavobacteriales</taxon>
        <taxon>Luteibaculaceae</taxon>
        <taxon>Luteibaculum</taxon>
    </lineage>
</organism>
<dbReference type="InterPro" id="IPR025948">
    <property type="entry name" value="HTH-like_dom"/>
</dbReference>